<dbReference type="PRINTS" id="PR00368">
    <property type="entry name" value="FADPNR"/>
</dbReference>
<dbReference type="Gene3D" id="3.30.1360.120">
    <property type="entry name" value="Probable tRNA modification gtpase trme, domain 1"/>
    <property type="match status" value="1"/>
</dbReference>
<dbReference type="Pfam" id="PF01571">
    <property type="entry name" value="GCV_T"/>
    <property type="match status" value="1"/>
</dbReference>
<dbReference type="InterPro" id="IPR036188">
    <property type="entry name" value="FAD/NAD-bd_sf"/>
</dbReference>
<dbReference type="PIRSF" id="PIRSF037980">
    <property type="entry name" value="SoxA"/>
    <property type="match status" value="1"/>
</dbReference>
<keyword evidence="8" id="KW-1185">Reference proteome</keyword>
<dbReference type="SUPFAM" id="SSF101790">
    <property type="entry name" value="Aminomethyltransferase beta-barrel domain"/>
    <property type="match status" value="1"/>
</dbReference>
<dbReference type="GO" id="GO:0008115">
    <property type="term" value="F:sarcosine oxidase activity"/>
    <property type="evidence" value="ECO:0007669"/>
    <property type="project" value="InterPro"/>
</dbReference>
<dbReference type="InterPro" id="IPR023753">
    <property type="entry name" value="FAD/NAD-binding_dom"/>
</dbReference>
<dbReference type="InterPro" id="IPR041117">
    <property type="entry name" value="SoxA_A3"/>
</dbReference>
<evidence type="ECO:0000313" key="8">
    <source>
        <dbReference type="Proteomes" id="UP000315252"/>
    </source>
</evidence>
<comment type="similarity">
    <text evidence="1">Belongs to the GcvT family.</text>
</comment>
<feature type="domain" description="GCVT N-terminal" evidence="3">
    <location>
        <begin position="620"/>
        <end position="890"/>
    </location>
</feature>
<protein>
    <submittedName>
        <fullName evidence="7">Sarcosine oxidase subunit alpha family protein</fullName>
    </submittedName>
</protein>
<dbReference type="InterPro" id="IPR027266">
    <property type="entry name" value="TrmE/GcvT-like"/>
</dbReference>
<feature type="domain" description="Aminomethyltransferase C-terminal" evidence="5">
    <location>
        <begin position="910"/>
        <end position="996"/>
    </location>
</feature>
<feature type="domain" description="SoxA A3" evidence="6">
    <location>
        <begin position="521"/>
        <end position="606"/>
    </location>
</feature>
<proteinExistence type="inferred from homology"/>
<comment type="caution">
    <text evidence="7">The sequence shown here is derived from an EMBL/GenBank/DDBJ whole genome shotgun (WGS) entry which is preliminary data.</text>
</comment>
<dbReference type="InterPro" id="IPR006222">
    <property type="entry name" value="GCVT_N"/>
</dbReference>
<dbReference type="EMBL" id="VHSH01000001">
    <property type="protein sequence ID" value="TQV83300.1"/>
    <property type="molecule type" value="Genomic_DNA"/>
</dbReference>
<dbReference type="PANTHER" id="PTHR43757:SF2">
    <property type="entry name" value="AMINOMETHYLTRANSFERASE, MITOCHONDRIAL"/>
    <property type="match status" value="1"/>
</dbReference>
<dbReference type="SUPFAM" id="SSF103025">
    <property type="entry name" value="Folate-binding domain"/>
    <property type="match status" value="1"/>
</dbReference>
<feature type="domain" description="FAD/NAD(P)-binding" evidence="4">
    <location>
        <begin position="170"/>
        <end position="433"/>
    </location>
</feature>
<dbReference type="Pfam" id="PF07992">
    <property type="entry name" value="Pyr_redox_2"/>
    <property type="match status" value="1"/>
</dbReference>
<dbReference type="GO" id="GO:0046653">
    <property type="term" value="P:tetrahydrofolate metabolic process"/>
    <property type="evidence" value="ECO:0007669"/>
    <property type="project" value="InterPro"/>
</dbReference>
<dbReference type="InterPro" id="IPR013977">
    <property type="entry name" value="GcvT_C"/>
</dbReference>
<dbReference type="PRINTS" id="PR00469">
    <property type="entry name" value="PNDRDTASEII"/>
</dbReference>
<dbReference type="InterPro" id="IPR006277">
    <property type="entry name" value="Sarcosine_oxidase_asu"/>
</dbReference>
<dbReference type="InterPro" id="IPR041854">
    <property type="entry name" value="BFD-like_2Fe2S-bd_dom_sf"/>
</dbReference>
<evidence type="ECO:0000259" key="6">
    <source>
        <dbReference type="Pfam" id="PF17806"/>
    </source>
</evidence>
<dbReference type="Proteomes" id="UP000315252">
    <property type="component" value="Unassembled WGS sequence"/>
</dbReference>
<reference evidence="7 8" key="1">
    <citation type="submission" date="2019-06" db="EMBL/GenBank/DDBJ databases">
        <title>Whole genome sequence for Rhodospirillaceae sp. R148.</title>
        <authorList>
            <person name="Wang G."/>
        </authorList>
    </citation>
    <scope>NUCLEOTIDE SEQUENCE [LARGE SCALE GENOMIC DNA]</scope>
    <source>
        <strain evidence="7 8">R148</strain>
    </source>
</reference>
<sequence length="1004" mass="107338">MSGYRLENGGLIDRSKRLNFTFDGKRYGGFSGDTLASALLANGVSLFGRSFKYHRPRGVYSAGPEEPNALVTLRSGGRSEPNTKATVIELYEGLQASSQNRWPNLQYDLLSINQIGGSMLVAGFYYKTFMGPTRKAWMLYEHFIRKAAGLGAASKEADPDRHEKSNLFCDVLVVGAGPAGLAAALAAGRAGARVVLADENAQAGGALLSEQEETIDGLPAQDWVAQSLAELAALPDVSIMPRTTVYGYYDHNVLGAVERVADHLATPNAHQARQKHWTIRCASVVLATGAIERPIVFDGNDKPGVMLADSARRFAQRQGVAVGRQVVVFTNNDSAYRAALDLKDAGVEIAAIVDPRGDISSPLKDAVQKRGIRLLASHVVTGAKGSKSLKTVEIAPFDPENQTVGESREWIAADSLAVSGGWTPTIHLASQAGGKPVFNAEIASFVPGEALQNWHAAGACNGDFALEDCLSAGANAGAVAARDAGFASGTTDVFDVTVPAHAGSGSSLYPLWEITRPNGPKGKKFVDLQHDVTAEDVRLAQREGFESVEHLKRYTTLGMAADQGKTSNVNGLALMAAALERSIPEVGTTRFRPPYTPVALGALAGRETGFHISPVRRTPMHDLHVKAGADMLTAGQWMRPQVYRKSGEDVFDAYVREARTVREGVGMVDVSTLGKIDVQGPDAQEFLNRVYSNGFKSLPVGKARYGLMLREDGCLFDDGTTWCLGETQYLMTTTTANAAGVLSHLEFLLATVWPEMRVQVTSVTEQWAGVAVAGPKSRALLQSVIKDLDLSDEGVPFMGVYPATLEDIPVLVARLSFSGELAYEVYAGSNYGAALWEKLILAGEAFGLVPYGTEALGTLRIEKGHVAGPELDGRTTARDLGLGGMTSSKKHYIGRPLMEREALNEDNRQRLVGVISSNGTPLSAGSHLVEGKTAEQPGRSLGHVSSTTYSPAIDKFIALALLEGGLETNAERILYAADPLRGGHDPVEVVSPCFFDKDGSRMHV</sequence>
<evidence type="ECO:0000259" key="3">
    <source>
        <dbReference type="Pfam" id="PF01571"/>
    </source>
</evidence>
<evidence type="ECO:0000256" key="2">
    <source>
        <dbReference type="ARBA" id="ARBA00023002"/>
    </source>
</evidence>
<accession>A0A545U1F3</accession>
<dbReference type="NCBIfam" id="TIGR01372">
    <property type="entry name" value="soxA"/>
    <property type="match status" value="1"/>
</dbReference>
<dbReference type="OrthoDB" id="5287468at2"/>
<organism evidence="7 8">
    <name type="scientific">Denitrobaculum tricleocarpae</name>
    <dbReference type="NCBI Taxonomy" id="2591009"/>
    <lineage>
        <taxon>Bacteria</taxon>
        <taxon>Pseudomonadati</taxon>
        <taxon>Pseudomonadota</taxon>
        <taxon>Alphaproteobacteria</taxon>
        <taxon>Rhodospirillales</taxon>
        <taxon>Rhodospirillaceae</taxon>
        <taxon>Denitrobaculum</taxon>
    </lineage>
</organism>
<dbReference type="AlphaFoldDB" id="A0A545U1F3"/>
<dbReference type="SUPFAM" id="SSF51905">
    <property type="entry name" value="FAD/NAD(P)-binding domain"/>
    <property type="match status" value="1"/>
</dbReference>
<dbReference type="Gene3D" id="3.10.20.440">
    <property type="entry name" value="2Fe-2S iron-sulphur cluster binding domain, sarcosine oxidase, alpha subunit, N-terminal domain"/>
    <property type="match status" value="1"/>
</dbReference>
<dbReference type="Pfam" id="PF17806">
    <property type="entry name" value="SO_alpha_A3"/>
    <property type="match status" value="1"/>
</dbReference>
<evidence type="ECO:0000313" key="7">
    <source>
        <dbReference type="EMBL" id="TQV83300.1"/>
    </source>
</evidence>
<dbReference type="InterPro" id="IPR029043">
    <property type="entry name" value="GcvT/YgfZ_C"/>
</dbReference>
<dbReference type="InterPro" id="IPR042204">
    <property type="entry name" value="2Fe-2S-bd_N"/>
</dbReference>
<evidence type="ECO:0000259" key="5">
    <source>
        <dbReference type="Pfam" id="PF08669"/>
    </source>
</evidence>
<dbReference type="Gene3D" id="1.10.10.1100">
    <property type="entry name" value="BFD-like [2Fe-2S]-binding domain"/>
    <property type="match status" value="1"/>
</dbReference>
<gene>
    <name evidence="7" type="ORF">FKG95_01480</name>
</gene>
<dbReference type="RefSeq" id="WP_142894454.1">
    <property type="nucleotide sequence ID" value="NZ_ML660052.1"/>
</dbReference>
<name>A0A545U1F3_9PROT</name>
<dbReference type="PANTHER" id="PTHR43757">
    <property type="entry name" value="AMINOMETHYLTRANSFERASE"/>
    <property type="match status" value="1"/>
</dbReference>
<dbReference type="Pfam" id="PF13510">
    <property type="entry name" value="Fer2_4"/>
    <property type="match status" value="1"/>
</dbReference>
<evidence type="ECO:0000259" key="4">
    <source>
        <dbReference type="Pfam" id="PF07992"/>
    </source>
</evidence>
<keyword evidence="2" id="KW-0560">Oxidoreductase</keyword>
<dbReference type="InterPro" id="IPR028896">
    <property type="entry name" value="GcvT/YgfZ/DmdA"/>
</dbReference>
<dbReference type="Gene3D" id="3.50.50.60">
    <property type="entry name" value="FAD/NAD(P)-binding domain"/>
    <property type="match status" value="2"/>
</dbReference>
<dbReference type="Pfam" id="PF08669">
    <property type="entry name" value="GCV_T_C"/>
    <property type="match status" value="1"/>
</dbReference>
<evidence type="ECO:0000256" key="1">
    <source>
        <dbReference type="ARBA" id="ARBA00008609"/>
    </source>
</evidence>